<sequence>MNNDLFIDLFAYRQRENKDPIEDWTTECLAATIRSLPSQVLAELLKEFTRADRDISVAVDAGEIEVLTQYHAGKYGRPDMLIKFNGQPWILFENKVGHAVSERENEGVQIHQLRAYADWLKEHGEDCDMPRALVFITHLTPPPRDFTAEASASLYHDFSRCHSTWGVVARKIEALTADLAEDHFAAGLSRAFSRYLRDQNMSNEFPDAVALSSAQLYVSQAASLENLVDRMWQEAAGIAACGKTASYRIKADPDYGTVNAHRYALSAPNSSSGWSYIETGVWFPELDSWYDSEEIGRDLVGPHVYVGFFNGDDDYFTMTKDAPEGFLRPASDFLAIESLSAFSADPDARGGEIVSWVAGKAAVLRPFLLERKIVS</sequence>
<keyword evidence="2" id="KW-1185">Reference proteome</keyword>
<organism evidence="1 2">
    <name type="scientific">Aurantiacibacter aquimixticola</name>
    <dbReference type="NCBI Taxonomy" id="1958945"/>
    <lineage>
        <taxon>Bacteria</taxon>
        <taxon>Pseudomonadati</taxon>
        <taxon>Pseudomonadota</taxon>
        <taxon>Alphaproteobacteria</taxon>
        <taxon>Sphingomonadales</taxon>
        <taxon>Erythrobacteraceae</taxon>
        <taxon>Aurantiacibacter</taxon>
    </lineage>
</organism>
<accession>A0A419RTM5</accession>
<evidence type="ECO:0000313" key="2">
    <source>
        <dbReference type="Proteomes" id="UP000285232"/>
    </source>
</evidence>
<dbReference type="Proteomes" id="UP000285232">
    <property type="component" value="Unassembled WGS sequence"/>
</dbReference>
<comment type="caution">
    <text evidence="1">The sequence shown here is derived from an EMBL/GenBank/DDBJ whole genome shotgun (WGS) entry which is preliminary data.</text>
</comment>
<protein>
    <recommendedName>
        <fullName evidence="3">PD-(D/E)XK nuclease family protein</fullName>
    </recommendedName>
</protein>
<dbReference type="RefSeq" id="WP_120048143.1">
    <property type="nucleotide sequence ID" value="NZ_RAHX01000001.1"/>
</dbReference>
<dbReference type="AlphaFoldDB" id="A0A419RTM5"/>
<dbReference type="OrthoDB" id="7399267at2"/>
<name>A0A419RTM5_9SPHN</name>
<gene>
    <name evidence="1" type="ORF">D6201_06955</name>
</gene>
<evidence type="ECO:0000313" key="1">
    <source>
        <dbReference type="EMBL" id="RJY09136.1"/>
    </source>
</evidence>
<evidence type="ECO:0008006" key="3">
    <source>
        <dbReference type="Google" id="ProtNLM"/>
    </source>
</evidence>
<reference evidence="1 2" key="1">
    <citation type="journal article" date="2017" name="Int. J. Syst. Evol. Microbiol.">
        <title>Erythrobacter aquimixticola sp. nov., isolated from the junction between the ocean and a freshwater spring.</title>
        <authorList>
            <person name="Park S."/>
            <person name="Jung Y.T."/>
            <person name="Choi S.J."/>
            <person name="Yoon J.H."/>
        </authorList>
    </citation>
    <scope>NUCLEOTIDE SEQUENCE [LARGE SCALE GENOMIC DNA]</scope>
    <source>
        <strain evidence="1 2">JSSK-14</strain>
    </source>
</reference>
<dbReference type="EMBL" id="RAHX01000001">
    <property type="protein sequence ID" value="RJY09136.1"/>
    <property type="molecule type" value="Genomic_DNA"/>
</dbReference>
<proteinExistence type="predicted"/>